<keyword evidence="7 12" id="KW-1015">Disulfide bond</keyword>
<dbReference type="InterPro" id="IPR012341">
    <property type="entry name" value="6hp_glycosidase-like_sf"/>
</dbReference>
<proteinExistence type="inferred from homology"/>
<dbReference type="HOGENOM" id="CLU_003818_0_2_1"/>
<dbReference type="PANTHER" id="PTHR11742">
    <property type="entry name" value="MANNOSYL-OLIGOSACCHARIDE ALPHA-1,2-MANNOSIDASE-RELATED"/>
    <property type="match status" value="1"/>
</dbReference>
<dbReference type="GO" id="GO:0016020">
    <property type="term" value="C:membrane"/>
    <property type="evidence" value="ECO:0007669"/>
    <property type="project" value="InterPro"/>
</dbReference>
<dbReference type="Gene3D" id="1.50.10.10">
    <property type="match status" value="1"/>
</dbReference>
<feature type="active site" evidence="10">
    <location>
        <position position="241"/>
    </location>
</feature>
<dbReference type="GO" id="GO:0005509">
    <property type="term" value="F:calcium ion binding"/>
    <property type="evidence" value="ECO:0007669"/>
    <property type="project" value="InterPro"/>
</dbReference>
<dbReference type="GO" id="GO:0005783">
    <property type="term" value="C:endoplasmic reticulum"/>
    <property type="evidence" value="ECO:0007669"/>
    <property type="project" value="TreeGrafter"/>
</dbReference>
<evidence type="ECO:0000256" key="2">
    <source>
        <dbReference type="ARBA" id="ARBA00004922"/>
    </source>
</evidence>
<dbReference type="GO" id="GO:0004571">
    <property type="term" value="F:mannosyl-oligosaccharide 1,2-alpha-mannosidase activity"/>
    <property type="evidence" value="ECO:0007669"/>
    <property type="project" value="UniProtKB-EC"/>
</dbReference>
<dbReference type="EMBL" id="KN824862">
    <property type="protein sequence ID" value="KIK99359.1"/>
    <property type="molecule type" value="Genomic_DNA"/>
</dbReference>
<feature type="region of interest" description="Disordered" evidence="14">
    <location>
        <begin position="386"/>
        <end position="406"/>
    </location>
</feature>
<reference evidence="15 16" key="1">
    <citation type="submission" date="2014-04" db="EMBL/GenBank/DDBJ databases">
        <authorList>
            <consortium name="DOE Joint Genome Institute"/>
            <person name="Kuo A."/>
            <person name="Kohler A."/>
            <person name="Jargeat P."/>
            <person name="Nagy L.G."/>
            <person name="Floudas D."/>
            <person name="Copeland A."/>
            <person name="Barry K.W."/>
            <person name="Cichocki N."/>
            <person name="Veneault-Fourrey C."/>
            <person name="LaButti K."/>
            <person name="Lindquist E.A."/>
            <person name="Lipzen A."/>
            <person name="Lundell T."/>
            <person name="Morin E."/>
            <person name="Murat C."/>
            <person name="Sun H."/>
            <person name="Tunlid A."/>
            <person name="Henrissat B."/>
            <person name="Grigoriev I.V."/>
            <person name="Hibbett D.S."/>
            <person name="Martin F."/>
            <person name="Nordberg H.P."/>
            <person name="Cantor M.N."/>
            <person name="Hua S.X."/>
        </authorList>
    </citation>
    <scope>NUCLEOTIDE SEQUENCE [LARGE SCALE GENOMIC DNA]</scope>
    <source>
        <strain evidence="15 16">Ve08.2h10</strain>
    </source>
</reference>
<dbReference type="PRINTS" id="PR00747">
    <property type="entry name" value="GLYHDRLASE47"/>
</dbReference>
<feature type="active site" description="Proton donor" evidence="10">
    <location>
        <position position="110"/>
    </location>
</feature>
<organism evidence="15 16">
    <name type="scientific">Paxillus rubicundulus Ve08.2h10</name>
    <dbReference type="NCBI Taxonomy" id="930991"/>
    <lineage>
        <taxon>Eukaryota</taxon>
        <taxon>Fungi</taxon>
        <taxon>Dikarya</taxon>
        <taxon>Basidiomycota</taxon>
        <taxon>Agaricomycotina</taxon>
        <taxon>Agaricomycetes</taxon>
        <taxon>Agaricomycetidae</taxon>
        <taxon>Boletales</taxon>
        <taxon>Paxilineae</taxon>
        <taxon>Paxillaceae</taxon>
        <taxon>Paxillus</taxon>
    </lineage>
</organism>
<dbReference type="GO" id="GO:0005975">
    <property type="term" value="P:carbohydrate metabolic process"/>
    <property type="evidence" value="ECO:0007669"/>
    <property type="project" value="InterPro"/>
</dbReference>
<keyword evidence="5 13" id="KW-0378">Hydrolase</keyword>
<reference evidence="16" key="2">
    <citation type="submission" date="2015-01" db="EMBL/GenBank/DDBJ databases">
        <title>Evolutionary Origins and Diversification of the Mycorrhizal Mutualists.</title>
        <authorList>
            <consortium name="DOE Joint Genome Institute"/>
            <consortium name="Mycorrhizal Genomics Consortium"/>
            <person name="Kohler A."/>
            <person name="Kuo A."/>
            <person name="Nagy L.G."/>
            <person name="Floudas D."/>
            <person name="Copeland A."/>
            <person name="Barry K.W."/>
            <person name="Cichocki N."/>
            <person name="Veneault-Fourrey C."/>
            <person name="LaButti K."/>
            <person name="Lindquist E.A."/>
            <person name="Lipzen A."/>
            <person name="Lundell T."/>
            <person name="Morin E."/>
            <person name="Murat C."/>
            <person name="Riley R."/>
            <person name="Ohm R."/>
            <person name="Sun H."/>
            <person name="Tunlid A."/>
            <person name="Henrissat B."/>
            <person name="Grigoriev I.V."/>
            <person name="Hibbett D.S."/>
            <person name="Martin F."/>
        </authorList>
    </citation>
    <scope>NUCLEOTIDE SEQUENCE [LARGE SCALE GENOMIC DNA]</scope>
    <source>
        <strain evidence="16">Ve08.2h10</strain>
    </source>
</reference>
<dbReference type="SUPFAM" id="SSF48225">
    <property type="entry name" value="Seven-hairpin glycosidases"/>
    <property type="match status" value="1"/>
</dbReference>
<dbReference type="Proteomes" id="UP000054538">
    <property type="component" value="Unassembled WGS sequence"/>
</dbReference>
<evidence type="ECO:0000256" key="6">
    <source>
        <dbReference type="ARBA" id="ARBA00022837"/>
    </source>
</evidence>
<comment type="catalytic activity">
    <reaction evidence="9">
        <text>N(4)-(alpha-D-Man-(1-&gt;2)-alpha-D-Man-(1-&gt;2)-alpha-D-Man-(1-&gt;3)-[alpha-D-Man-(1-&gt;2)-alpha-D-Man-(1-&gt;3)-[alpha-D-Man-(1-&gt;2)-alpha-D-Man-(1-&gt;6)]-alpha-D-Man-(1-&gt;6)]-beta-D-Man-(1-&gt;4)-beta-D-GlcNAc-(1-&gt;4)-beta-D-GlcNAc)-L-asparaginyl-[protein] (N-glucan mannose isomer 9A1,2,3B1,2,3) + 4 H2O = N(4)-(alpha-D-Man-(1-&gt;3)-[alpha-D-Man-(1-&gt;3)-[alpha-D-Man-(1-&gt;6)]-alpha-D-Man-(1-&gt;6)]-beta-D-Man-(1-&gt;4)-beta-D-GlcNAc-(1-&gt;4)-beta-D-GlcNAc)-L-asparaginyl-[protein] (N-glucan mannose isomer 5A1,2) + 4 beta-D-mannose</text>
        <dbReference type="Rhea" id="RHEA:56008"/>
        <dbReference type="Rhea" id="RHEA-COMP:14356"/>
        <dbReference type="Rhea" id="RHEA-COMP:14367"/>
        <dbReference type="ChEBI" id="CHEBI:15377"/>
        <dbReference type="ChEBI" id="CHEBI:28563"/>
        <dbReference type="ChEBI" id="CHEBI:59087"/>
        <dbReference type="ChEBI" id="CHEBI:139493"/>
        <dbReference type="EC" id="3.2.1.113"/>
    </reaction>
</comment>
<dbReference type="EC" id="3.2.1.-" evidence="13"/>
<dbReference type="Pfam" id="PF01532">
    <property type="entry name" value="Glyco_hydro_47"/>
    <property type="match status" value="1"/>
</dbReference>
<dbReference type="InParanoid" id="A0A0D0E9F6"/>
<evidence type="ECO:0000256" key="3">
    <source>
        <dbReference type="ARBA" id="ARBA00007658"/>
    </source>
</evidence>
<evidence type="ECO:0000256" key="13">
    <source>
        <dbReference type="RuleBase" id="RU361193"/>
    </source>
</evidence>
<dbReference type="InterPro" id="IPR050749">
    <property type="entry name" value="Glycosyl_Hydrolase_47"/>
</dbReference>
<evidence type="ECO:0000313" key="15">
    <source>
        <dbReference type="EMBL" id="KIK99359.1"/>
    </source>
</evidence>
<feature type="active site" evidence="10">
    <location>
        <position position="420"/>
    </location>
</feature>
<feature type="binding site" evidence="11">
    <location>
        <position position="506"/>
    </location>
    <ligand>
        <name>Ca(2+)</name>
        <dbReference type="ChEBI" id="CHEBI:29108"/>
    </ligand>
</feature>
<evidence type="ECO:0000256" key="14">
    <source>
        <dbReference type="SAM" id="MobiDB-lite"/>
    </source>
</evidence>
<evidence type="ECO:0000256" key="1">
    <source>
        <dbReference type="ARBA" id="ARBA00001913"/>
    </source>
</evidence>
<sequence length="528" mass="59881">MLQPAYLRPPSSSETRPSYLVLNLTSPRAEAVRAAFLHAYHGYTKHAGAYDELRPILGEKVNNFNGWAVTLIDALDTLWLMGLHDQFYDAIPTIAQMSFPTQDKYAPFFETVIRVLGGLLSAYALSGEPILLTRADDLGKSLLPAFKTHSGLPMYSVNTATGETRKGWAGSEILWSEAMSCQVEYKYLAHLTGRVDYYHRAERVMDIMYRAGPSDGLFPTIWKINEAKPANSTYSVGAYADSAYEYLLKQYLLTSQSEPKALGMYLKAAQGIIENLFYLSPTRNLLYVTDIDQGVPSRKLEHLSCFLPGLLALGAQTLVLPPADRELHEWAAQGLAYTCYISYAESVSGLGPEEIVMDAWPPSETGGDPRFTGRWIDRVRAWIKDGRQGGIPPGLHESTPTKTHPRDYRVKSPVYLLRPEAVESFYLLWRTTGDERWRDRGWEVFRAIDNHTRTTYGFASIRNVDTVPTIKRDEMPSYFLAETLKYLYLLFVDQELIPLDRWVFNTEAHPLPIFEWTKWEKGQYGIPL</sequence>
<comment type="cofactor">
    <cofactor evidence="1 11">
        <name>Ca(2+)</name>
        <dbReference type="ChEBI" id="CHEBI:29108"/>
    </cofactor>
</comment>
<dbReference type="STRING" id="930991.A0A0D0E9F6"/>
<feature type="active site" description="Proton donor" evidence="10">
    <location>
        <position position="353"/>
    </location>
</feature>
<dbReference type="InterPro" id="IPR036026">
    <property type="entry name" value="Seven-hairpin_glycosidases"/>
</dbReference>
<keyword evidence="16" id="KW-1185">Reference proteome</keyword>
<keyword evidence="6 11" id="KW-0106">Calcium</keyword>
<evidence type="ECO:0000256" key="5">
    <source>
        <dbReference type="ARBA" id="ARBA00022801"/>
    </source>
</evidence>
<comment type="catalytic activity">
    <reaction evidence="8">
        <text>N(4)-(alpha-D-Man-(1-&gt;2)-alpha-D-Man-(1-&gt;2)-alpha-D-Man-(1-&gt;3)-[alpha-D-Man-(1-&gt;3)-[alpha-D-Man-(1-&gt;2)-alpha-D-Man-(1-&gt;6)]-alpha-D-Man-(1-&gt;6)]-beta-D-Man-(1-&gt;4)-beta-D-GlcNAc-(1-&gt;4)-beta-D-GlcNAc)-L-asparaginyl-[protein] (N-glucan mannose isomer 8A1,2,3B1,3) + 3 H2O = N(4)-(alpha-D-Man-(1-&gt;3)-[alpha-D-Man-(1-&gt;3)-[alpha-D-Man-(1-&gt;6)]-alpha-D-Man-(1-&gt;6)]-beta-D-Man-(1-&gt;4)-beta-D-GlcNAc-(1-&gt;4)-beta-D-GlcNAc)-L-asparaginyl-[protein] (N-glucan mannose isomer 5A1,2) + 3 beta-D-mannose</text>
        <dbReference type="Rhea" id="RHEA:56028"/>
        <dbReference type="Rhea" id="RHEA-COMP:14358"/>
        <dbReference type="Rhea" id="RHEA-COMP:14367"/>
        <dbReference type="ChEBI" id="CHEBI:15377"/>
        <dbReference type="ChEBI" id="CHEBI:28563"/>
        <dbReference type="ChEBI" id="CHEBI:59087"/>
        <dbReference type="ChEBI" id="CHEBI:60628"/>
        <dbReference type="EC" id="3.2.1.113"/>
    </reaction>
</comment>
<evidence type="ECO:0000256" key="7">
    <source>
        <dbReference type="ARBA" id="ARBA00023157"/>
    </source>
</evidence>
<dbReference type="AlphaFoldDB" id="A0A0D0E9F6"/>
<evidence type="ECO:0000256" key="11">
    <source>
        <dbReference type="PIRSR" id="PIRSR601382-2"/>
    </source>
</evidence>
<protein>
    <recommendedName>
        <fullName evidence="13">alpha-1,2-Mannosidase</fullName>
        <ecNumber evidence="13">3.2.1.-</ecNumber>
    </recommendedName>
</protein>
<comment type="pathway">
    <text evidence="2">Protein modification; protein glycosylation.</text>
</comment>
<keyword evidence="4 11" id="KW-0479">Metal-binding</keyword>
<dbReference type="OrthoDB" id="8118055at2759"/>
<keyword evidence="13" id="KW-0326">Glycosidase</keyword>
<evidence type="ECO:0000313" key="16">
    <source>
        <dbReference type="Proteomes" id="UP000054538"/>
    </source>
</evidence>
<feature type="disulfide bond" evidence="12">
    <location>
        <begin position="305"/>
        <end position="339"/>
    </location>
</feature>
<evidence type="ECO:0000256" key="12">
    <source>
        <dbReference type="PIRSR" id="PIRSR601382-3"/>
    </source>
</evidence>
<dbReference type="PANTHER" id="PTHR11742:SF55">
    <property type="entry name" value="ENDOPLASMIC RETICULUM MANNOSYL-OLIGOSACCHARIDE 1,2-ALPHA-MANNOSIDASE"/>
    <property type="match status" value="1"/>
</dbReference>
<gene>
    <name evidence="15" type="ORF">PAXRUDRAFT_132264</name>
</gene>
<evidence type="ECO:0000256" key="4">
    <source>
        <dbReference type="ARBA" id="ARBA00022723"/>
    </source>
</evidence>
<evidence type="ECO:0000256" key="8">
    <source>
        <dbReference type="ARBA" id="ARBA00047669"/>
    </source>
</evidence>
<accession>A0A0D0E9F6</accession>
<evidence type="ECO:0000256" key="9">
    <source>
        <dbReference type="ARBA" id="ARBA00048605"/>
    </source>
</evidence>
<comment type="similarity">
    <text evidence="3 13">Belongs to the glycosyl hydrolase 47 family.</text>
</comment>
<dbReference type="InterPro" id="IPR001382">
    <property type="entry name" value="Glyco_hydro_47"/>
</dbReference>
<evidence type="ECO:0000256" key="10">
    <source>
        <dbReference type="PIRSR" id="PIRSR601382-1"/>
    </source>
</evidence>
<name>A0A0D0E9F6_9AGAM</name>
<dbReference type="GO" id="GO:0036503">
    <property type="term" value="P:ERAD pathway"/>
    <property type="evidence" value="ECO:0007669"/>
    <property type="project" value="UniProtKB-ARBA"/>
</dbReference>